<feature type="domain" description="UmuC" evidence="2">
    <location>
        <begin position="19"/>
        <end position="269"/>
    </location>
</feature>
<dbReference type="EMBL" id="ML977564">
    <property type="protein sequence ID" value="KAF2005287.1"/>
    <property type="molecule type" value="Genomic_DNA"/>
</dbReference>
<dbReference type="GO" id="GO:0006281">
    <property type="term" value="P:DNA repair"/>
    <property type="evidence" value="ECO:0007669"/>
    <property type="project" value="InterPro"/>
</dbReference>
<dbReference type="PANTHER" id="PTHR46404">
    <property type="entry name" value="DNA POLYMERASE IOTA"/>
    <property type="match status" value="1"/>
</dbReference>
<dbReference type="Gene3D" id="3.40.1170.60">
    <property type="match status" value="1"/>
</dbReference>
<dbReference type="Proteomes" id="UP000799779">
    <property type="component" value="Unassembled WGS sequence"/>
</dbReference>
<organism evidence="3 4">
    <name type="scientific">Amniculicola lignicola CBS 123094</name>
    <dbReference type="NCBI Taxonomy" id="1392246"/>
    <lineage>
        <taxon>Eukaryota</taxon>
        <taxon>Fungi</taxon>
        <taxon>Dikarya</taxon>
        <taxon>Ascomycota</taxon>
        <taxon>Pezizomycotina</taxon>
        <taxon>Dothideomycetes</taxon>
        <taxon>Pleosporomycetidae</taxon>
        <taxon>Pleosporales</taxon>
        <taxon>Amniculicolaceae</taxon>
        <taxon>Amniculicola</taxon>
    </lineage>
</organism>
<dbReference type="Gene3D" id="3.30.70.270">
    <property type="match status" value="1"/>
</dbReference>
<gene>
    <name evidence="3" type="ORF">P154DRAFT_483976</name>
</gene>
<dbReference type="AlphaFoldDB" id="A0A6A5WUM0"/>
<reference evidence="3" key="1">
    <citation type="journal article" date="2020" name="Stud. Mycol.">
        <title>101 Dothideomycetes genomes: a test case for predicting lifestyles and emergence of pathogens.</title>
        <authorList>
            <person name="Haridas S."/>
            <person name="Albert R."/>
            <person name="Binder M."/>
            <person name="Bloem J."/>
            <person name="Labutti K."/>
            <person name="Salamov A."/>
            <person name="Andreopoulos B."/>
            <person name="Baker S."/>
            <person name="Barry K."/>
            <person name="Bills G."/>
            <person name="Bluhm B."/>
            <person name="Cannon C."/>
            <person name="Castanera R."/>
            <person name="Culley D."/>
            <person name="Daum C."/>
            <person name="Ezra D."/>
            <person name="Gonzalez J."/>
            <person name="Henrissat B."/>
            <person name="Kuo A."/>
            <person name="Liang C."/>
            <person name="Lipzen A."/>
            <person name="Lutzoni F."/>
            <person name="Magnuson J."/>
            <person name="Mondo S."/>
            <person name="Nolan M."/>
            <person name="Ohm R."/>
            <person name="Pangilinan J."/>
            <person name="Park H.-J."/>
            <person name="Ramirez L."/>
            <person name="Alfaro M."/>
            <person name="Sun H."/>
            <person name="Tritt A."/>
            <person name="Yoshinaga Y."/>
            <person name="Zwiers L.-H."/>
            <person name="Turgeon B."/>
            <person name="Goodwin S."/>
            <person name="Spatafora J."/>
            <person name="Crous P."/>
            <person name="Grigoriev I."/>
        </authorList>
    </citation>
    <scope>NUCLEOTIDE SEQUENCE</scope>
    <source>
        <strain evidence="3">CBS 123094</strain>
    </source>
</reference>
<dbReference type="Gene3D" id="3.30.1490.100">
    <property type="entry name" value="DNA polymerase, Y-family, little finger domain"/>
    <property type="match status" value="1"/>
</dbReference>
<dbReference type="InterPro" id="IPR043128">
    <property type="entry name" value="Rev_trsase/Diguanyl_cyclase"/>
</dbReference>
<dbReference type="Pfam" id="PF00817">
    <property type="entry name" value="IMS"/>
    <property type="match status" value="1"/>
</dbReference>
<feature type="region of interest" description="Disordered" evidence="1">
    <location>
        <begin position="531"/>
        <end position="564"/>
    </location>
</feature>
<dbReference type="PANTHER" id="PTHR46404:SF1">
    <property type="entry name" value="DNA POLYMERASE IOTA"/>
    <property type="match status" value="1"/>
</dbReference>
<protein>
    <submittedName>
        <fullName evidence="3">DNA/RNA polymerase</fullName>
    </submittedName>
</protein>
<dbReference type="OrthoDB" id="447129at2759"/>
<dbReference type="SUPFAM" id="SSF56672">
    <property type="entry name" value="DNA/RNA polymerases"/>
    <property type="match status" value="1"/>
</dbReference>
<evidence type="ECO:0000256" key="1">
    <source>
        <dbReference type="SAM" id="MobiDB-lite"/>
    </source>
</evidence>
<accession>A0A6A5WUM0</accession>
<evidence type="ECO:0000313" key="4">
    <source>
        <dbReference type="Proteomes" id="UP000799779"/>
    </source>
</evidence>
<dbReference type="InterPro" id="IPR001126">
    <property type="entry name" value="UmuC"/>
</dbReference>
<sequence>MHLPPPPPRPIKRQLDATILHFDYDCFYASVFEAETPTLRALPLAVQQKQIVVTCNYEARRRGLHKLQLIREARNICPDVVIVLGEDLTRFRNASKQLYSLLRAYSWNGKVERLGMDEVFMDISDIVEHNVGLLNHQDLGNSYFCLSKDDPTVGFTFDASTVAGYGYPEASNDKQCLDAQQHALHLRLRLGSHLAQHLRRQLDTQMGYTCTVGVSTNKLLAKLAGNLHKPNAQTTLLPPYAYAGDTNTDVDNVTSFIDAHEIRKIPGIGCKITEKLAAHVLGKTPEIETGLNYGATQEKITVGEARLHPGLSAEVLERVLGGPGTHRGIGHRIWDLLHGCDDTEVGQAREIPRQISIEDSYKRLDTIEKVVKELRMLSTSLIKRMHLDLLEDNDEEERNEQSNKDAQSSVVRKRWLAYPKTIRLSTRPRPGANPDISRNRSFARISRSTAMPSFVFSLKDSLEALTGRLVVETLVPLFRTLHPEKTGWNLSLVNVAATNMVDTASEGKGAVGRDISKMFRRQDDVLKQWRVEDVPDPVAQDEPKRGSEDFPTNSQQSREDDEMEWISDEENQGNAYRCEECGALMPVFAMVAHGRWHAHG</sequence>
<name>A0A6A5WUM0_9PLEO</name>
<dbReference type="FunFam" id="3.40.1170.60:FF:000006">
    <property type="entry name" value="DNA polymerase iota"/>
    <property type="match status" value="1"/>
</dbReference>
<evidence type="ECO:0000313" key="3">
    <source>
        <dbReference type="EMBL" id="KAF2005287.1"/>
    </source>
</evidence>
<evidence type="ECO:0000259" key="2">
    <source>
        <dbReference type="PROSITE" id="PS50173"/>
    </source>
</evidence>
<dbReference type="GO" id="GO:0003684">
    <property type="term" value="F:damaged DNA binding"/>
    <property type="evidence" value="ECO:0007669"/>
    <property type="project" value="InterPro"/>
</dbReference>
<dbReference type="GO" id="GO:0070987">
    <property type="term" value="P:error-free translesion synthesis"/>
    <property type="evidence" value="ECO:0007669"/>
    <property type="project" value="UniProtKB-ARBA"/>
</dbReference>
<dbReference type="PROSITE" id="PS50173">
    <property type="entry name" value="UMUC"/>
    <property type="match status" value="1"/>
</dbReference>
<keyword evidence="4" id="KW-1185">Reference proteome</keyword>
<dbReference type="InterPro" id="IPR043502">
    <property type="entry name" value="DNA/RNA_pol_sf"/>
</dbReference>
<dbReference type="InterPro" id="IPR036775">
    <property type="entry name" value="DNA_pol_Y-fam_lit_finger_sf"/>
</dbReference>
<proteinExistence type="predicted"/>
<dbReference type="GO" id="GO:0003887">
    <property type="term" value="F:DNA-directed DNA polymerase activity"/>
    <property type="evidence" value="ECO:0007669"/>
    <property type="project" value="TreeGrafter"/>
</dbReference>